<dbReference type="Gene3D" id="3.40.50.300">
    <property type="entry name" value="P-loop containing nucleotide triphosphate hydrolases"/>
    <property type="match status" value="1"/>
</dbReference>
<keyword evidence="8" id="KW-1278">Translocase</keyword>
<evidence type="ECO:0000313" key="14">
    <source>
        <dbReference type="Proteomes" id="UP001223743"/>
    </source>
</evidence>
<organism evidence="13 14">
    <name type="scientific">Kaistia geumhonensis</name>
    <dbReference type="NCBI Taxonomy" id="410839"/>
    <lineage>
        <taxon>Bacteria</taxon>
        <taxon>Pseudomonadati</taxon>
        <taxon>Pseudomonadota</taxon>
        <taxon>Alphaproteobacteria</taxon>
        <taxon>Hyphomicrobiales</taxon>
        <taxon>Kaistiaceae</taxon>
        <taxon>Kaistia</taxon>
    </lineage>
</organism>
<sequence length="351" mass="37648">MSLVVDIGKRLGAFDLAMRFEQTGRVTALYGPSGSGKTTIVNCVAGLVRPDRGRIALGKTMLFDADAGINLAPHRRRIGYVFQDARLFPHLSVRSNLNYGGWFARRATRVADFAAIVDLLGIGHLLDRRPRDLSGGEKQRVAIGRALLARPRLLLMDEPLAALDRGRRAEILPYLERLADGMTLPILYVSHAIEEVARLADQAVIIEGGRVVADGPVDRVFAREGRDHEIGGILSAKVLGTDDDGVTALAHPGGRLHVPRLRKPSGTTVRVVIRARDIALALGEPGIISIRNRLEAIVSGLGEEGDEIAVTLDVAGTPLIARITRGAARDLALAPGVAVTALIKAVALEER</sequence>
<gene>
    <name evidence="13" type="ORF">QO015_003951</name>
</gene>
<evidence type="ECO:0000256" key="1">
    <source>
        <dbReference type="ARBA" id="ARBA00005417"/>
    </source>
</evidence>
<keyword evidence="3" id="KW-1003">Cell membrane</keyword>
<dbReference type="InterPro" id="IPR027417">
    <property type="entry name" value="P-loop_NTPase"/>
</dbReference>
<keyword evidence="7 13" id="KW-0067">ATP-binding</keyword>
<dbReference type="InterPro" id="IPR008995">
    <property type="entry name" value="Mo/tungstate-bd_C_term_dom"/>
</dbReference>
<dbReference type="InterPro" id="IPR003439">
    <property type="entry name" value="ABC_transporter-like_ATP-bd"/>
</dbReference>
<keyword evidence="9" id="KW-0472">Membrane</keyword>
<evidence type="ECO:0000259" key="11">
    <source>
        <dbReference type="PROSITE" id="PS50893"/>
    </source>
</evidence>
<dbReference type="SMART" id="SM00382">
    <property type="entry name" value="AAA"/>
    <property type="match status" value="1"/>
</dbReference>
<feature type="domain" description="ABC transporter" evidence="11">
    <location>
        <begin position="2"/>
        <end position="233"/>
    </location>
</feature>
<dbReference type="Pfam" id="PF03459">
    <property type="entry name" value="TOBE"/>
    <property type="match status" value="1"/>
</dbReference>
<dbReference type="SUPFAM" id="SSF52540">
    <property type="entry name" value="P-loop containing nucleoside triphosphate hydrolases"/>
    <property type="match status" value="1"/>
</dbReference>
<protein>
    <submittedName>
        <fullName evidence="13">Molybdate transport system ATP-binding protein</fullName>
    </submittedName>
</protein>
<comment type="similarity">
    <text evidence="1">Belongs to the ABC transporter superfamily.</text>
</comment>
<reference evidence="13 14" key="1">
    <citation type="submission" date="2023-07" db="EMBL/GenBank/DDBJ databases">
        <title>Genomic Encyclopedia of Type Strains, Phase IV (KMG-IV): sequencing the most valuable type-strain genomes for metagenomic binning, comparative biology and taxonomic classification.</title>
        <authorList>
            <person name="Goeker M."/>
        </authorList>
    </citation>
    <scope>NUCLEOTIDE SEQUENCE [LARGE SCALE GENOMIC DNA]</scope>
    <source>
        <strain evidence="13 14">B1-1</strain>
    </source>
</reference>
<dbReference type="InterPro" id="IPR050334">
    <property type="entry name" value="Molybdenum_import_ModC"/>
</dbReference>
<feature type="domain" description="Mop" evidence="12">
    <location>
        <begin position="287"/>
        <end position="351"/>
    </location>
</feature>
<keyword evidence="2" id="KW-0813">Transport</keyword>
<evidence type="ECO:0000256" key="8">
    <source>
        <dbReference type="ARBA" id="ARBA00022967"/>
    </source>
</evidence>
<dbReference type="RefSeq" id="WP_266283820.1">
    <property type="nucleotide sequence ID" value="NZ_JAPKNF010000003.1"/>
</dbReference>
<dbReference type="EMBL" id="JAUSWJ010000001">
    <property type="protein sequence ID" value="MDQ0518338.1"/>
    <property type="molecule type" value="Genomic_DNA"/>
</dbReference>
<proteinExistence type="inferred from homology"/>
<dbReference type="SUPFAM" id="SSF50331">
    <property type="entry name" value="MOP-like"/>
    <property type="match status" value="1"/>
</dbReference>
<dbReference type="GO" id="GO:0005524">
    <property type="term" value="F:ATP binding"/>
    <property type="evidence" value="ECO:0007669"/>
    <property type="project" value="UniProtKB-KW"/>
</dbReference>
<dbReference type="PROSITE" id="PS51866">
    <property type="entry name" value="MOP"/>
    <property type="match status" value="1"/>
</dbReference>
<dbReference type="InterPro" id="IPR005116">
    <property type="entry name" value="Transp-assoc_OB_typ1"/>
</dbReference>
<evidence type="ECO:0000256" key="4">
    <source>
        <dbReference type="ARBA" id="ARBA00022505"/>
    </source>
</evidence>
<dbReference type="Pfam" id="PF00005">
    <property type="entry name" value="ABC_tran"/>
    <property type="match status" value="1"/>
</dbReference>
<dbReference type="InterPro" id="IPR011868">
    <property type="entry name" value="ModC_ABC_ATP-bd"/>
</dbReference>
<keyword evidence="14" id="KW-1185">Reference proteome</keyword>
<dbReference type="PANTHER" id="PTHR43514:SF4">
    <property type="entry name" value="ABC TRANSPORTER I FAMILY MEMBER 10"/>
    <property type="match status" value="1"/>
</dbReference>
<dbReference type="InterPro" id="IPR003593">
    <property type="entry name" value="AAA+_ATPase"/>
</dbReference>
<dbReference type="InterPro" id="IPR004606">
    <property type="entry name" value="Mop_domain"/>
</dbReference>
<keyword evidence="5" id="KW-0997">Cell inner membrane</keyword>
<evidence type="ECO:0000259" key="12">
    <source>
        <dbReference type="PROSITE" id="PS51866"/>
    </source>
</evidence>
<dbReference type="PROSITE" id="PS00211">
    <property type="entry name" value="ABC_TRANSPORTER_1"/>
    <property type="match status" value="1"/>
</dbReference>
<accession>A0ABU0MC24</accession>
<evidence type="ECO:0000256" key="7">
    <source>
        <dbReference type="ARBA" id="ARBA00022840"/>
    </source>
</evidence>
<dbReference type="Gene3D" id="2.40.50.100">
    <property type="match status" value="1"/>
</dbReference>
<dbReference type="NCBIfam" id="TIGR02142">
    <property type="entry name" value="modC_ABC"/>
    <property type="match status" value="1"/>
</dbReference>
<keyword evidence="6" id="KW-0547">Nucleotide-binding</keyword>
<dbReference type="PROSITE" id="PS50893">
    <property type="entry name" value="ABC_TRANSPORTER_2"/>
    <property type="match status" value="1"/>
</dbReference>
<keyword evidence="4 10" id="KW-0500">Molybdenum</keyword>
<name>A0ABU0MC24_9HYPH</name>
<evidence type="ECO:0000256" key="5">
    <source>
        <dbReference type="ARBA" id="ARBA00022519"/>
    </source>
</evidence>
<evidence type="ECO:0000313" key="13">
    <source>
        <dbReference type="EMBL" id="MDQ0518338.1"/>
    </source>
</evidence>
<evidence type="ECO:0000256" key="3">
    <source>
        <dbReference type="ARBA" id="ARBA00022475"/>
    </source>
</evidence>
<dbReference type="InterPro" id="IPR017871">
    <property type="entry name" value="ABC_transporter-like_CS"/>
</dbReference>
<evidence type="ECO:0000256" key="2">
    <source>
        <dbReference type="ARBA" id="ARBA00022448"/>
    </source>
</evidence>
<evidence type="ECO:0000256" key="9">
    <source>
        <dbReference type="ARBA" id="ARBA00023136"/>
    </source>
</evidence>
<evidence type="ECO:0000256" key="6">
    <source>
        <dbReference type="ARBA" id="ARBA00022741"/>
    </source>
</evidence>
<evidence type="ECO:0000256" key="10">
    <source>
        <dbReference type="PROSITE-ProRule" id="PRU01213"/>
    </source>
</evidence>
<dbReference type="PANTHER" id="PTHR43514">
    <property type="entry name" value="ABC TRANSPORTER I FAMILY MEMBER 10"/>
    <property type="match status" value="1"/>
</dbReference>
<dbReference type="Proteomes" id="UP001223743">
    <property type="component" value="Unassembled WGS sequence"/>
</dbReference>
<comment type="caution">
    <text evidence="13">The sequence shown here is derived from an EMBL/GenBank/DDBJ whole genome shotgun (WGS) entry which is preliminary data.</text>
</comment>